<evidence type="ECO:0000313" key="12">
    <source>
        <dbReference type="EMBL" id="KFX07379.1"/>
    </source>
</evidence>
<dbReference type="RefSeq" id="WP_039322700.1">
    <property type="nucleotide sequence ID" value="NZ_JAODTE010000001.1"/>
</dbReference>
<organism evidence="12 13">
    <name type="scientific">Pectobacterium betavasculorum</name>
    <dbReference type="NCBI Taxonomy" id="55207"/>
    <lineage>
        <taxon>Bacteria</taxon>
        <taxon>Pseudomonadati</taxon>
        <taxon>Pseudomonadota</taxon>
        <taxon>Gammaproteobacteria</taxon>
        <taxon>Enterobacterales</taxon>
        <taxon>Pectobacteriaceae</taxon>
        <taxon>Pectobacterium</taxon>
    </lineage>
</organism>
<evidence type="ECO:0000256" key="6">
    <source>
        <dbReference type="ARBA" id="ARBA00022683"/>
    </source>
</evidence>
<evidence type="ECO:0000259" key="11">
    <source>
        <dbReference type="PROSITE" id="PS51094"/>
    </source>
</evidence>
<dbReference type="InterPro" id="IPR002178">
    <property type="entry name" value="PTS_EIIA_type-2_dom"/>
</dbReference>
<keyword evidence="3" id="KW-0963">Cytoplasm</keyword>
<feature type="domain" description="PTS EIIA type-2" evidence="11">
    <location>
        <begin position="6"/>
        <end position="145"/>
    </location>
</feature>
<name>A0A093S3J6_9GAMM</name>
<dbReference type="GO" id="GO:0005737">
    <property type="term" value="C:cytoplasm"/>
    <property type="evidence" value="ECO:0007669"/>
    <property type="project" value="UniProtKB-SubCell"/>
</dbReference>
<dbReference type="AlphaFoldDB" id="A0A093S3J6"/>
<evidence type="ECO:0000256" key="10">
    <source>
        <dbReference type="ARBA" id="ARBA00042072"/>
    </source>
</evidence>
<evidence type="ECO:0000256" key="7">
    <source>
        <dbReference type="ARBA" id="ARBA00022777"/>
    </source>
</evidence>
<dbReference type="PANTHER" id="PTHR36203">
    <property type="entry name" value="ASCORBATE-SPECIFIC PTS SYSTEM EIIA COMPONENT"/>
    <property type="match status" value="1"/>
</dbReference>
<comment type="function">
    <text evidence="8">The phosphoenolpyruvate-dependent sugar phosphotransferase system (sugar PTS), a major carbohydrate active transport system, catalyzes the phosphorylation of incoming sugar substrates concomitantly with their translocation across the cell membrane. The enzyme II UlaABC PTS system is involved in ascorbate transport.</text>
</comment>
<dbReference type="GO" id="GO:0009401">
    <property type="term" value="P:phosphoenolpyruvate-dependent sugar phosphotransferase system"/>
    <property type="evidence" value="ECO:0007669"/>
    <property type="project" value="UniProtKB-KW"/>
</dbReference>
<evidence type="ECO:0000256" key="2">
    <source>
        <dbReference type="ARBA" id="ARBA00022448"/>
    </source>
</evidence>
<proteinExistence type="predicted"/>
<comment type="subcellular location">
    <subcellularLocation>
        <location evidence="1">Cytoplasm</location>
    </subcellularLocation>
</comment>
<keyword evidence="4" id="KW-0597">Phosphoprotein</keyword>
<keyword evidence="5" id="KW-0808">Transferase</keyword>
<dbReference type="GO" id="GO:0016301">
    <property type="term" value="F:kinase activity"/>
    <property type="evidence" value="ECO:0007669"/>
    <property type="project" value="UniProtKB-KW"/>
</dbReference>
<evidence type="ECO:0000256" key="9">
    <source>
        <dbReference type="ARBA" id="ARBA00041175"/>
    </source>
</evidence>
<evidence type="ECO:0000256" key="4">
    <source>
        <dbReference type="ARBA" id="ARBA00022553"/>
    </source>
</evidence>
<gene>
    <name evidence="12" type="ORF">KP22_04645</name>
</gene>
<evidence type="ECO:0000256" key="8">
    <source>
        <dbReference type="ARBA" id="ARBA00037387"/>
    </source>
</evidence>
<protein>
    <recommendedName>
        <fullName evidence="9">Ascorbate-specific PTS system EIIA component</fullName>
    </recommendedName>
    <alternativeName>
        <fullName evidence="10">Ascorbate-specific phosphotransferase enzyme IIA component</fullName>
    </alternativeName>
</protein>
<dbReference type="eggNOG" id="COG1762">
    <property type="taxonomic scope" value="Bacteria"/>
</dbReference>
<dbReference type="SUPFAM" id="SSF55804">
    <property type="entry name" value="Phoshotransferase/anion transport protein"/>
    <property type="match status" value="1"/>
</dbReference>
<dbReference type="PROSITE" id="PS51094">
    <property type="entry name" value="PTS_EIIA_TYPE_2"/>
    <property type="match status" value="1"/>
</dbReference>
<dbReference type="InterPro" id="IPR016152">
    <property type="entry name" value="PTrfase/Anion_transptr"/>
</dbReference>
<evidence type="ECO:0000256" key="1">
    <source>
        <dbReference type="ARBA" id="ARBA00004496"/>
    </source>
</evidence>
<dbReference type="STRING" id="55207.KP22_04645"/>
<evidence type="ECO:0000256" key="3">
    <source>
        <dbReference type="ARBA" id="ARBA00022490"/>
    </source>
</evidence>
<dbReference type="PANTHER" id="PTHR36203:SF1">
    <property type="entry name" value="ASCORBATE-SPECIFIC PTS SYSTEM EIIA COMPONENT"/>
    <property type="match status" value="1"/>
</dbReference>
<evidence type="ECO:0000256" key="5">
    <source>
        <dbReference type="ARBA" id="ARBA00022679"/>
    </source>
</evidence>
<keyword evidence="7" id="KW-0418">Kinase</keyword>
<reference evidence="12 13" key="1">
    <citation type="submission" date="2014-08" db="EMBL/GenBank/DDBJ databases">
        <title>Genome sequences of NCPPB Pectobacterium isolates.</title>
        <authorList>
            <person name="Glover R.H."/>
            <person name="Sapp M."/>
            <person name="Elphinstone J."/>
        </authorList>
    </citation>
    <scope>NUCLEOTIDE SEQUENCE [LARGE SCALE GENOMIC DNA]</scope>
    <source>
        <strain evidence="12 13">NCPPB 2795</strain>
    </source>
</reference>
<dbReference type="CDD" id="cd00211">
    <property type="entry name" value="PTS_IIA_fru"/>
    <property type="match status" value="1"/>
</dbReference>
<keyword evidence="2" id="KW-0813">Transport</keyword>
<keyword evidence="6" id="KW-0598">Phosphotransferase system</keyword>
<dbReference type="EMBL" id="JQHM01000001">
    <property type="protein sequence ID" value="KFX07379.1"/>
    <property type="molecule type" value="Genomic_DNA"/>
</dbReference>
<dbReference type="InterPro" id="IPR051351">
    <property type="entry name" value="Ascorbate-PTS_EIIA_comp"/>
</dbReference>
<comment type="caution">
    <text evidence="12">The sequence shown here is derived from an EMBL/GenBank/DDBJ whole genome shotgun (WGS) entry which is preliminary data.</text>
</comment>
<accession>A0A093S3J6</accession>
<dbReference type="Proteomes" id="UP000032874">
    <property type="component" value="Unassembled WGS sequence"/>
</dbReference>
<sequence length="145" mass="15848">MSIKNFLLQHNCIQLSVTCKTWEDAIYCAAQPLISAGCITKDYPIAVIESTKEYGPYYVFDEGIAIPHARPECGVIENCFSLLTLHTPLSIQGSEPVDILIMFGGVNSDAHITEGIASIVNLLEQDDMLSRIRCATTSNDIIGVL</sequence>
<dbReference type="Gene3D" id="3.40.930.10">
    <property type="entry name" value="Mannitol-specific EII, Chain A"/>
    <property type="match status" value="1"/>
</dbReference>
<evidence type="ECO:0000313" key="13">
    <source>
        <dbReference type="Proteomes" id="UP000032874"/>
    </source>
</evidence>
<dbReference type="Pfam" id="PF00359">
    <property type="entry name" value="PTS_EIIA_2"/>
    <property type="match status" value="1"/>
</dbReference>